<dbReference type="PANTHER" id="PTHR23150:SF33">
    <property type="entry name" value="INACTIVE C-ALPHA-FORMYLGLYCINE-GENERATING ENZYME 2"/>
    <property type="match status" value="1"/>
</dbReference>
<name>A0A816CRL6_ADIRI</name>
<dbReference type="AlphaFoldDB" id="A0A816CRL6"/>
<dbReference type="SUPFAM" id="SSF56436">
    <property type="entry name" value="C-type lectin-like"/>
    <property type="match status" value="1"/>
</dbReference>
<dbReference type="InterPro" id="IPR005532">
    <property type="entry name" value="SUMF_dom"/>
</dbReference>
<keyword evidence="5" id="KW-1185">Reference proteome</keyword>
<sequence length="336" mass="39073">MMWLIVFIFPILTLCQDLDDLVNQQRHLESFVELRGGSFYMGINNPDGINMEFPARLAYLRSFRIFQYPVTVAAFRRYTQDKPRHRTEAEKKGYSFILGNPTKKSAANITSEDEGFIAIKDIRWNRPGGDMTDISDRLSYPVTHVSWHDAQAYCTWKGMRLPTEVEWEYAARGGLDSTAYPWGDDWELKRANLWQGHFPYENQARDGYERLSPVNAFPAQNKYEMYDMLGNTWEWTLTKYEDYDSGDDPADRFTVKGGSFSDTRDGDGKTDHLQVRTSARKGFRPDYSAENLSFRCAQTIDDDTLLAADHRVIRLRSPIRHHIHEPHEHTYGKDEL</sequence>
<feature type="domain" description="Sulfatase-modifying factor enzyme-like" evidence="3">
    <location>
        <begin position="29"/>
        <end position="297"/>
    </location>
</feature>
<reference evidence="4" key="1">
    <citation type="submission" date="2021-02" db="EMBL/GenBank/DDBJ databases">
        <authorList>
            <person name="Nowell W R."/>
        </authorList>
    </citation>
    <scope>NUCLEOTIDE SEQUENCE</scope>
</reference>
<dbReference type="PANTHER" id="PTHR23150">
    <property type="entry name" value="SULFATASE MODIFYING FACTOR 1, 2"/>
    <property type="match status" value="1"/>
</dbReference>
<evidence type="ECO:0000259" key="3">
    <source>
        <dbReference type="Pfam" id="PF03781"/>
    </source>
</evidence>
<organism evidence="4 5">
    <name type="scientific">Adineta ricciae</name>
    <name type="common">Rotifer</name>
    <dbReference type="NCBI Taxonomy" id="249248"/>
    <lineage>
        <taxon>Eukaryota</taxon>
        <taxon>Metazoa</taxon>
        <taxon>Spiralia</taxon>
        <taxon>Gnathifera</taxon>
        <taxon>Rotifera</taxon>
        <taxon>Eurotatoria</taxon>
        <taxon>Bdelloidea</taxon>
        <taxon>Adinetida</taxon>
        <taxon>Adinetidae</taxon>
        <taxon>Adineta</taxon>
    </lineage>
</organism>
<comment type="caution">
    <text evidence="4">The sequence shown here is derived from an EMBL/GenBank/DDBJ whole genome shotgun (WGS) entry which is preliminary data.</text>
</comment>
<evidence type="ECO:0000256" key="1">
    <source>
        <dbReference type="ARBA" id="ARBA00005310"/>
    </source>
</evidence>
<evidence type="ECO:0000256" key="2">
    <source>
        <dbReference type="SAM" id="SignalP"/>
    </source>
</evidence>
<dbReference type="InterPro" id="IPR016187">
    <property type="entry name" value="CTDL_fold"/>
</dbReference>
<evidence type="ECO:0000313" key="5">
    <source>
        <dbReference type="Proteomes" id="UP000663828"/>
    </source>
</evidence>
<dbReference type="EMBL" id="CAJNOR010007950">
    <property type="protein sequence ID" value="CAF1626047.1"/>
    <property type="molecule type" value="Genomic_DNA"/>
</dbReference>
<dbReference type="GO" id="GO:0005783">
    <property type="term" value="C:endoplasmic reticulum"/>
    <property type="evidence" value="ECO:0007669"/>
    <property type="project" value="TreeGrafter"/>
</dbReference>
<accession>A0A816CRL6</accession>
<comment type="similarity">
    <text evidence="1">Belongs to the sulfatase-modifying factor family.</text>
</comment>
<dbReference type="Proteomes" id="UP000663828">
    <property type="component" value="Unassembled WGS sequence"/>
</dbReference>
<protein>
    <recommendedName>
        <fullName evidence="3">Sulfatase-modifying factor enzyme-like domain-containing protein</fullName>
    </recommendedName>
</protein>
<gene>
    <name evidence="4" type="ORF">XAT740_LOCUS50919</name>
</gene>
<feature type="chain" id="PRO_5032627714" description="Sulfatase-modifying factor enzyme-like domain-containing protein" evidence="2">
    <location>
        <begin position="16"/>
        <end position="336"/>
    </location>
</feature>
<dbReference type="Gene3D" id="3.90.1580.10">
    <property type="entry name" value="paralog of FGE (formylglycine-generating enzyme)"/>
    <property type="match status" value="1"/>
</dbReference>
<dbReference type="InterPro" id="IPR051043">
    <property type="entry name" value="Sulfatase_Mod_Factor_Kinase"/>
</dbReference>
<evidence type="ECO:0000313" key="4">
    <source>
        <dbReference type="EMBL" id="CAF1626047.1"/>
    </source>
</evidence>
<feature type="signal peptide" evidence="2">
    <location>
        <begin position="1"/>
        <end position="15"/>
    </location>
</feature>
<dbReference type="Pfam" id="PF03781">
    <property type="entry name" value="FGE-sulfatase"/>
    <property type="match status" value="1"/>
</dbReference>
<dbReference type="InterPro" id="IPR042095">
    <property type="entry name" value="SUMF_sf"/>
</dbReference>
<proteinExistence type="inferred from homology"/>
<keyword evidence="2" id="KW-0732">Signal</keyword>